<feature type="compositionally biased region" description="Low complexity" evidence="1">
    <location>
        <begin position="301"/>
        <end position="314"/>
    </location>
</feature>
<sequence length="718" mass="73367">MPAAGEEQAGRSAVPVAGGGPAAVPVAEDAAASSPRDTAVSMEHGVTEVHGRAEDLQSELFTPGSGERPTPDGHADPERVAAAVEGARTSMEVSGGVPGGTAVMVDTDVISGIEGSLTAVVETVGGVLAGLVPVTAELHLWSLTGQPSLAGAGALADLVSRDLLAQIAALEASAARLVLARQNYETVERALTSLLAGRVWGLPLYGVTRPLARDGGRTLEDLDVALARAGIDSPHEFLERVQPWQYGLLIRGGGPRGTDALIRGPGLDDLMDGLLQYPVVPGGSASGSHTVPGAGAGTPGAGADAPGPGVVAAEPDGRTGGTASSAPRPLTLGQHARALAVGLLTAHGRSEKTTGGAGDPWRDAAGEEPGVLSAMLAPASAAVLSASLAGVAWYTPYRKGRRLTPAEAFDRGVSAALRPVLAPRALREARREVFTGVTAANAARHHMTGMPERPLPAGVRHAGAVPTTIAGTAAALKDAKNIVPGVGPDGAQVENSTVMVQKATDGNGRTAYSVVLTGTEKWEDSPGVHDLKGIGQGITAQPDAALTELPQAQRMAVQALQDAGIRSGDTVVLTGHSLGGIDAAGLAANRAFRERYDVAAVTTFGSPVGDFEIPEGTSVMAVEHVDDIVPTLDGVPNPDADHRSTVRVNTPYQDALTLKQGFRGIGAHEMYVYTVGAQGITDSRHPVVVAHEQRLADAVPHGPGTRTETYVYQGREEH</sequence>
<reference evidence="4" key="1">
    <citation type="submission" date="2017-04" db="EMBL/GenBank/DDBJ databases">
        <authorList>
            <person name="Varghese N."/>
            <person name="Submissions S."/>
        </authorList>
    </citation>
    <scope>NUCLEOTIDE SEQUENCE [LARGE SCALE GENOMIC DNA]</scope>
    <source>
        <strain evidence="4">NIO-1021</strain>
    </source>
</reference>
<name>A0A1X7C9Z9_9MICC</name>
<dbReference type="InterPro" id="IPR029058">
    <property type="entry name" value="AB_hydrolase_fold"/>
</dbReference>
<keyword evidence="4" id="KW-1185">Reference proteome</keyword>
<accession>A0A1X7C9Z9</accession>
<evidence type="ECO:0000313" key="4">
    <source>
        <dbReference type="Proteomes" id="UP000192929"/>
    </source>
</evidence>
<dbReference type="CDD" id="cd00741">
    <property type="entry name" value="Lipase"/>
    <property type="match status" value="1"/>
</dbReference>
<dbReference type="InterPro" id="IPR002921">
    <property type="entry name" value="Fungal_lipase-type"/>
</dbReference>
<dbReference type="Pfam" id="PF01764">
    <property type="entry name" value="Lipase_3"/>
    <property type="match status" value="1"/>
</dbReference>
<gene>
    <name evidence="3" type="ORF">SAMN06296028_10237</name>
</gene>
<feature type="compositionally biased region" description="Basic and acidic residues" evidence="1">
    <location>
        <begin position="45"/>
        <end position="55"/>
    </location>
</feature>
<dbReference type="GO" id="GO:0006629">
    <property type="term" value="P:lipid metabolic process"/>
    <property type="evidence" value="ECO:0007669"/>
    <property type="project" value="InterPro"/>
</dbReference>
<feature type="region of interest" description="Disordered" evidence="1">
    <location>
        <begin position="285"/>
        <end position="329"/>
    </location>
</feature>
<dbReference type="Gene3D" id="3.40.50.1820">
    <property type="entry name" value="alpha/beta hydrolase"/>
    <property type="match status" value="1"/>
</dbReference>
<dbReference type="EMBL" id="FXAC01000002">
    <property type="protein sequence ID" value="SME92699.1"/>
    <property type="molecule type" value="Genomic_DNA"/>
</dbReference>
<dbReference type="Proteomes" id="UP000192929">
    <property type="component" value="Unassembled WGS sequence"/>
</dbReference>
<feature type="region of interest" description="Disordered" evidence="1">
    <location>
        <begin position="1"/>
        <end position="78"/>
    </location>
</feature>
<evidence type="ECO:0000256" key="1">
    <source>
        <dbReference type="SAM" id="MobiDB-lite"/>
    </source>
</evidence>
<organism evidence="3 4">
    <name type="scientific">Kocuria marina subsp. indica</name>
    <dbReference type="NCBI Taxonomy" id="1049583"/>
    <lineage>
        <taxon>Bacteria</taxon>
        <taxon>Bacillati</taxon>
        <taxon>Actinomycetota</taxon>
        <taxon>Actinomycetes</taxon>
        <taxon>Micrococcales</taxon>
        <taxon>Micrococcaceae</taxon>
        <taxon>Kocuria</taxon>
    </lineage>
</organism>
<protein>
    <submittedName>
        <fullName evidence="3">Lipase (Class 3)</fullName>
    </submittedName>
</protein>
<proteinExistence type="predicted"/>
<dbReference type="SUPFAM" id="SSF53474">
    <property type="entry name" value="alpha/beta-Hydrolases"/>
    <property type="match status" value="1"/>
</dbReference>
<evidence type="ECO:0000259" key="2">
    <source>
        <dbReference type="Pfam" id="PF01764"/>
    </source>
</evidence>
<feature type="domain" description="Fungal lipase-type" evidence="2">
    <location>
        <begin position="570"/>
        <end position="632"/>
    </location>
</feature>
<feature type="compositionally biased region" description="Basic and acidic residues" evidence="1">
    <location>
        <begin position="69"/>
        <end position="78"/>
    </location>
</feature>
<dbReference type="AlphaFoldDB" id="A0A1X7C9Z9"/>
<feature type="compositionally biased region" description="Low complexity" evidence="1">
    <location>
        <begin position="10"/>
        <end position="35"/>
    </location>
</feature>
<evidence type="ECO:0000313" key="3">
    <source>
        <dbReference type="EMBL" id="SME92699.1"/>
    </source>
</evidence>